<reference evidence="2 3" key="1">
    <citation type="submission" date="2023-12" db="EMBL/GenBank/DDBJ databases">
        <title>A high-quality genome assembly for Dillenia turbinata (Dilleniales).</title>
        <authorList>
            <person name="Chanderbali A."/>
        </authorList>
    </citation>
    <scope>NUCLEOTIDE SEQUENCE [LARGE SCALE GENOMIC DNA]</scope>
    <source>
        <strain evidence="2">LSX21</strain>
        <tissue evidence="2">Leaf</tissue>
    </source>
</reference>
<feature type="chain" id="PRO_5042849258" evidence="1">
    <location>
        <begin position="24"/>
        <end position="129"/>
    </location>
</feature>
<accession>A0AAN8UW75</accession>
<evidence type="ECO:0000313" key="3">
    <source>
        <dbReference type="Proteomes" id="UP001370490"/>
    </source>
</evidence>
<dbReference type="Proteomes" id="UP001370490">
    <property type="component" value="Unassembled WGS sequence"/>
</dbReference>
<dbReference type="EMBL" id="JBAMMX010000022">
    <property type="protein sequence ID" value="KAK6918776.1"/>
    <property type="molecule type" value="Genomic_DNA"/>
</dbReference>
<gene>
    <name evidence="2" type="ORF">RJ641_017198</name>
</gene>
<name>A0AAN8UW75_9MAGN</name>
<feature type="signal peptide" evidence="1">
    <location>
        <begin position="1"/>
        <end position="23"/>
    </location>
</feature>
<protein>
    <submittedName>
        <fullName evidence="2">Glycine rich protein</fullName>
    </submittedName>
</protein>
<sequence length="129" mass="14086">MTLKTFVLLCMLWTLVFLVPSEATSSQTSKDQSKDDGTKERKMEYDTMKGGDQFKGEAYYGGGGCWHGCCGGFDHYGGCKRCCMKNEQALGEQAYHGGGGGCSYGCCGGHDYYGRCNRCCSLNEMKSQP</sequence>
<evidence type="ECO:0000256" key="1">
    <source>
        <dbReference type="SAM" id="SignalP"/>
    </source>
</evidence>
<keyword evidence="3" id="KW-1185">Reference proteome</keyword>
<keyword evidence="1" id="KW-0732">Signal</keyword>
<evidence type="ECO:0000313" key="2">
    <source>
        <dbReference type="EMBL" id="KAK6918776.1"/>
    </source>
</evidence>
<comment type="caution">
    <text evidence="2">The sequence shown here is derived from an EMBL/GenBank/DDBJ whole genome shotgun (WGS) entry which is preliminary data.</text>
</comment>
<organism evidence="2 3">
    <name type="scientific">Dillenia turbinata</name>
    <dbReference type="NCBI Taxonomy" id="194707"/>
    <lineage>
        <taxon>Eukaryota</taxon>
        <taxon>Viridiplantae</taxon>
        <taxon>Streptophyta</taxon>
        <taxon>Embryophyta</taxon>
        <taxon>Tracheophyta</taxon>
        <taxon>Spermatophyta</taxon>
        <taxon>Magnoliopsida</taxon>
        <taxon>eudicotyledons</taxon>
        <taxon>Gunneridae</taxon>
        <taxon>Pentapetalae</taxon>
        <taxon>Dilleniales</taxon>
        <taxon>Dilleniaceae</taxon>
        <taxon>Dillenia</taxon>
    </lineage>
</organism>
<dbReference type="AlphaFoldDB" id="A0AAN8UW75"/>
<proteinExistence type="predicted"/>